<dbReference type="SMART" id="SM00558">
    <property type="entry name" value="JmjC"/>
    <property type="match status" value="1"/>
</dbReference>
<keyword evidence="3" id="KW-1185">Reference proteome</keyword>
<dbReference type="PANTHER" id="PTHR12461">
    <property type="entry name" value="HYPOXIA-INDUCIBLE FACTOR 1 ALPHA INHIBITOR-RELATED"/>
    <property type="match status" value="1"/>
</dbReference>
<evidence type="ECO:0000313" key="3">
    <source>
        <dbReference type="Proteomes" id="UP001596977"/>
    </source>
</evidence>
<dbReference type="PANTHER" id="PTHR12461:SF105">
    <property type="entry name" value="HYPOXIA-INDUCIBLE FACTOR 1-ALPHA INHIBITOR"/>
    <property type="match status" value="1"/>
</dbReference>
<name>A0ABW3H952_9SPHN</name>
<feature type="domain" description="JmjC" evidence="1">
    <location>
        <begin position="101"/>
        <end position="273"/>
    </location>
</feature>
<dbReference type="InterPro" id="IPR003347">
    <property type="entry name" value="JmjC_dom"/>
</dbReference>
<dbReference type="InterPro" id="IPR014710">
    <property type="entry name" value="RmlC-like_jellyroll"/>
</dbReference>
<dbReference type="SUPFAM" id="SSF51197">
    <property type="entry name" value="Clavaminate synthase-like"/>
    <property type="match status" value="1"/>
</dbReference>
<reference evidence="3" key="1">
    <citation type="journal article" date="2019" name="Int. J. Syst. Evol. Microbiol.">
        <title>The Global Catalogue of Microorganisms (GCM) 10K type strain sequencing project: providing services to taxonomists for standard genome sequencing and annotation.</title>
        <authorList>
            <consortium name="The Broad Institute Genomics Platform"/>
            <consortium name="The Broad Institute Genome Sequencing Center for Infectious Disease"/>
            <person name="Wu L."/>
            <person name="Ma J."/>
        </authorList>
    </citation>
    <scope>NUCLEOTIDE SEQUENCE [LARGE SCALE GENOMIC DNA]</scope>
    <source>
        <strain evidence="3">CCUG 62982</strain>
    </source>
</reference>
<dbReference type="Pfam" id="PF13621">
    <property type="entry name" value="Cupin_8"/>
    <property type="match status" value="1"/>
</dbReference>
<dbReference type="PROSITE" id="PS51184">
    <property type="entry name" value="JMJC"/>
    <property type="match status" value="1"/>
</dbReference>
<dbReference type="EMBL" id="JBHTJG010000002">
    <property type="protein sequence ID" value="MFD0945834.1"/>
    <property type="molecule type" value="Genomic_DNA"/>
</dbReference>
<organism evidence="2 3">
    <name type="scientific">Sphingomonas canadensis</name>
    <dbReference type="NCBI Taxonomy" id="1219257"/>
    <lineage>
        <taxon>Bacteria</taxon>
        <taxon>Pseudomonadati</taxon>
        <taxon>Pseudomonadota</taxon>
        <taxon>Alphaproteobacteria</taxon>
        <taxon>Sphingomonadales</taxon>
        <taxon>Sphingomonadaceae</taxon>
        <taxon>Sphingomonas</taxon>
    </lineage>
</organism>
<accession>A0ABW3H952</accession>
<dbReference type="Gene3D" id="2.60.120.10">
    <property type="entry name" value="Jelly Rolls"/>
    <property type="match status" value="1"/>
</dbReference>
<protein>
    <submittedName>
        <fullName evidence="2">Cupin-like domain-containing protein</fullName>
    </submittedName>
</protein>
<proteinExistence type="predicted"/>
<gene>
    <name evidence="2" type="ORF">ACFQ1E_05740</name>
</gene>
<dbReference type="InterPro" id="IPR041667">
    <property type="entry name" value="Cupin_8"/>
</dbReference>
<evidence type="ECO:0000259" key="1">
    <source>
        <dbReference type="PROSITE" id="PS51184"/>
    </source>
</evidence>
<evidence type="ECO:0000313" key="2">
    <source>
        <dbReference type="EMBL" id="MFD0945834.1"/>
    </source>
</evidence>
<dbReference type="Proteomes" id="UP001596977">
    <property type="component" value="Unassembled WGS sequence"/>
</dbReference>
<sequence>MNGGGGRIGEMDAGALEGGAAALAAAYRPVVIRGLAARWPLVAAAREGTGALSSYLLGFDRGAEVEAFWAAPGAGRRFFYAADMRGFNFERRRGPLSGLLRYLEGIEAAAEPPAVYAGALETARLLPGLAEANPLPAAEAMGGVPRIWIGNASIVSTHFDASDNIAVVAAGRRRFTLFPPDQIHNLYAGPLDHTMAGQPASMVDLAAPDLDRYPRFAEAMAHAVSAELEPGDAIFIPALWWHHVEALSPVNVLVNYWWVDSPDMAARFDAMVYAATTIGPLPPERRAAWQAMFDTFVFRKHGDPAEHLAPEHRGVLGTPTPRLRDYVRQYLLRGLQRP</sequence>
<comment type="caution">
    <text evidence="2">The sequence shown here is derived from an EMBL/GenBank/DDBJ whole genome shotgun (WGS) entry which is preliminary data.</text>
</comment>